<name>A0AAV7UKM7_PLEWA</name>
<organism evidence="1 2">
    <name type="scientific">Pleurodeles waltl</name>
    <name type="common">Iberian ribbed newt</name>
    <dbReference type="NCBI Taxonomy" id="8319"/>
    <lineage>
        <taxon>Eukaryota</taxon>
        <taxon>Metazoa</taxon>
        <taxon>Chordata</taxon>
        <taxon>Craniata</taxon>
        <taxon>Vertebrata</taxon>
        <taxon>Euteleostomi</taxon>
        <taxon>Amphibia</taxon>
        <taxon>Batrachia</taxon>
        <taxon>Caudata</taxon>
        <taxon>Salamandroidea</taxon>
        <taxon>Salamandridae</taxon>
        <taxon>Pleurodelinae</taxon>
        <taxon>Pleurodeles</taxon>
    </lineage>
</organism>
<protein>
    <submittedName>
        <fullName evidence="1">Uncharacterized protein</fullName>
    </submittedName>
</protein>
<reference evidence="1" key="1">
    <citation type="journal article" date="2022" name="bioRxiv">
        <title>Sequencing and chromosome-scale assembly of the giantPleurodeles waltlgenome.</title>
        <authorList>
            <person name="Brown T."/>
            <person name="Elewa A."/>
            <person name="Iarovenko S."/>
            <person name="Subramanian E."/>
            <person name="Araus A.J."/>
            <person name="Petzold A."/>
            <person name="Susuki M."/>
            <person name="Suzuki K.-i.T."/>
            <person name="Hayashi T."/>
            <person name="Toyoda A."/>
            <person name="Oliveira C."/>
            <person name="Osipova E."/>
            <person name="Leigh N.D."/>
            <person name="Simon A."/>
            <person name="Yun M.H."/>
        </authorList>
    </citation>
    <scope>NUCLEOTIDE SEQUENCE</scope>
    <source>
        <strain evidence="1">20211129_DDA</strain>
        <tissue evidence="1">Liver</tissue>
    </source>
</reference>
<gene>
    <name evidence="1" type="ORF">NDU88_006133</name>
</gene>
<evidence type="ECO:0000313" key="2">
    <source>
        <dbReference type="Proteomes" id="UP001066276"/>
    </source>
</evidence>
<dbReference type="EMBL" id="JANPWB010000005">
    <property type="protein sequence ID" value="KAJ1189388.1"/>
    <property type="molecule type" value="Genomic_DNA"/>
</dbReference>
<comment type="caution">
    <text evidence="1">The sequence shown here is derived from an EMBL/GenBank/DDBJ whole genome shotgun (WGS) entry which is preliminary data.</text>
</comment>
<keyword evidence="2" id="KW-1185">Reference proteome</keyword>
<proteinExistence type="predicted"/>
<accession>A0AAV7UKM7</accession>
<dbReference type="AlphaFoldDB" id="A0AAV7UKM7"/>
<dbReference type="Proteomes" id="UP001066276">
    <property type="component" value="Chromosome 3_1"/>
</dbReference>
<sequence length="91" mass="9729">MRSAGATPIPRGLLPGVQGFMLEVAHKSKDRRALLDANRCRLCSGHSNPMLPVIWALSLACLVLAGPLRRGSVGWHGIEPVAAVRIAGRRP</sequence>
<evidence type="ECO:0000313" key="1">
    <source>
        <dbReference type="EMBL" id="KAJ1189388.1"/>
    </source>
</evidence>